<dbReference type="InterPro" id="IPR013341">
    <property type="entry name" value="Mandelate_racemase_N_dom"/>
</dbReference>
<proteinExistence type="predicted"/>
<dbReference type="SUPFAM" id="SSF54826">
    <property type="entry name" value="Enolase N-terminal domain-like"/>
    <property type="match status" value="1"/>
</dbReference>
<evidence type="ECO:0000256" key="2">
    <source>
        <dbReference type="ARBA" id="ARBA00022723"/>
    </source>
</evidence>
<evidence type="ECO:0000256" key="3">
    <source>
        <dbReference type="ARBA" id="ARBA00022842"/>
    </source>
</evidence>
<keyword evidence="2" id="KW-0479">Metal-binding</keyword>
<reference evidence="5 6" key="1">
    <citation type="submission" date="2020-03" db="EMBL/GenBank/DDBJ databases">
        <title>Identification of Halomonas strains.</title>
        <authorList>
            <person name="Xiao Z."/>
            <person name="Dong F."/>
            <person name="Wang Z."/>
            <person name="Zhao J.-Y."/>
        </authorList>
    </citation>
    <scope>NUCLEOTIDE SEQUENCE [LARGE SCALE GENOMIC DNA]</scope>
    <source>
        <strain evidence="5 6">DX6</strain>
    </source>
</reference>
<protein>
    <submittedName>
        <fullName evidence="5">Mandelate racemase</fullName>
    </submittedName>
</protein>
<dbReference type="EMBL" id="JAAQTO010000054">
    <property type="protein sequence ID" value="NIC07539.1"/>
    <property type="molecule type" value="Genomic_DNA"/>
</dbReference>
<keyword evidence="6" id="KW-1185">Reference proteome</keyword>
<dbReference type="SUPFAM" id="SSF51604">
    <property type="entry name" value="Enolase C-terminal domain-like"/>
    <property type="match status" value="1"/>
</dbReference>
<evidence type="ECO:0000313" key="6">
    <source>
        <dbReference type="Proteomes" id="UP001318321"/>
    </source>
</evidence>
<dbReference type="SFLD" id="SFLDG00179">
    <property type="entry name" value="mandelate_racemase"/>
    <property type="match status" value="1"/>
</dbReference>
<dbReference type="RefSeq" id="WP_167118834.1">
    <property type="nucleotide sequence ID" value="NZ_JAAQTO010000054.1"/>
</dbReference>
<dbReference type="SFLD" id="SFLDS00001">
    <property type="entry name" value="Enolase"/>
    <property type="match status" value="1"/>
</dbReference>
<accession>A0ABX0Q0X8</accession>
<dbReference type="CDD" id="cd03328">
    <property type="entry name" value="MR_like_3"/>
    <property type="match status" value="1"/>
</dbReference>
<dbReference type="InterPro" id="IPR029065">
    <property type="entry name" value="Enolase_C-like"/>
</dbReference>
<dbReference type="PANTHER" id="PTHR13794">
    <property type="entry name" value="ENOLASE SUPERFAMILY, MANDELATE RACEMASE"/>
    <property type="match status" value="1"/>
</dbReference>
<feature type="domain" description="Mandelate racemase/muconate lactonizing enzyme C-terminal" evidence="4">
    <location>
        <begin position="145"/>
        <end position="241"/>
    </location>
</feature>
<comment type="caution">
    <text evidence="5">The sequence shown here is derived from an EMBL/GenBank/DDBJ whole genome shotgun (WGS) entry which is preliminary data.</text>
</comment>
<dbReference type="InterPro" id="IPR029017">
    <property type="entry name" value="Enolase-like_N"/>
</dbReference>
<evidence type="ECO:0000256" key="1">
    <source>
        <dbReference type="ARBA" id="ARBA00001946"/>
    </source>
</evidence>
<organism evidence="5 6">
    <name type="scientific">Billgrantia bachuensis</name>
    <dbReference type="NCBI Taxonomy" id="2717286"/>
    <lineage>
        <taxon>Bacteria</taxon>
        <taxon>Pseudomonadati</taxon>
        <taxon>Pseudomonadota</taxon>
        <taxon>Gammaproteobacteria</taxon>
        <taxon>Oceanospirillales</taxon>
        <taxon>Halomonadaceae</taxon>
        <taxon>Billgrantia</taxon>
    </lineage>
</organism>
<dbReference type="PANTHER" id="PTHR13794:SF58">
    <property type="entry name" value="MITOCHONDRIAL ENOLASE SUPERFAMILY MEMBER 1"/>
    <property type="match status" value="1"/>
</dbReference>
<dbReference type="InterPro" id="IPR036849">
    <property type="entry name" value="Enolase-like_C_sf"/>
</dbReference>
<dbReference type="Gene3D" id="3.20.20.120">
    <property type="entry name" value="Enolase-like C-terminal domain"/>
    <property type="match status" value="1"/>
</dbReference>
<comment type="cofactor">
    <cofactor evidence="1">
        <name>Mg(2+)</name>
        <dbReference type="ChEBI" id="CHEBI:18420"/>
    </cofactor>
</comment>
<gene>
    <name evidence="5" type="ORF">HBJ55_19100</name>
</gene>
<keyword evidence="3" id="KW-0460">Magnesium</keyword>
<dbReference type="Pfam" id="PF13378">
    <property type="entry name" value="MR_MLE_C"/>
    <property type="match status" value="1"/>
</dbReference>
<dbReference type="Gene3D" id="3.30.390.10">
    <property type="entry name" value="Enolase-like, N-terminal domain"/>
    <property type="match status" value="1"/>
</dbReference>
<evidence type="ECO:0000313" key="5">
    <source>
        <dbReference type="EMBL" id="NIC07539.1"/>
    </source>
</evidence>
<evidence type="ECO:0000259" key="4">
    <source>
        <dbReference type="SMART" id="SM00922"/>
    </source>
</evidence>
<dbReference type="Proteomes" id="UP001318321">
    <property type="component" value="Unassembled WGS sequence"/>
</dbReference>
<sequence>MLEPYIPIEALEVSAYEISTDAPESDGTLQWDSTTLVLVELRAAGKSGLGYTYGHRACATLIRDKLAGIIEGHDALAVRGGWLKMVDAIRNFGRPGVSSMAIAAVDVAMWDLKARLLDIPLVTLLGAVRQAVPVYGSGGFTSYPHERLQEQLSGWVEAGMRRVKMKIGRQPECDLERIRLAREAIGPLAELYVDANGAYDRKQALAMAEAFHIHGVSWYEEPVTSDDLAGLRLLRDRAPAGIEISAGEYGYDLPYFRRMLEAEAVDVLQADLTRCAGITGFLDVAALCEAHQLPLSSHTAPALHLHPACSTAPLRHLEYFHDHARIEAMLFEGGVVPDGKGNLQPDLTQPGLGLKFKHKEAERYRLG</sequence>
<dbReference type="InterPro" id="IPR046945">
    <property type="entry name" value="RHMD-like"/>
</dbReference>
<dbReference type="InterPro" id="IPR013342">
    <property type="entry name" value="Mandelate_racemase_C"/>
</dbReference>
<dbReference type="Pfam" id="PF02746">
    <property type="entry name" value="MR_MLE_N"/>
    <property type="match status" value="1"/>
</dbReference>
<dbReference type="SMART" id="SM00922">
    <property type="entry name" value="MR_MLE"/>
    <property type="match status" value="1"/>
</dbReference>
<name>A0ABX0Q0X8_9GAMM</name>